<evidence type="ECO:0000313" key="1">
    <source>
        <dbReference type="EMBL" id="EOA83369.1"/>
    </source>
</evidence>
<reference evidence="1 2" key="2">
    <citation type="journal article" date="2013" name="PLoS Genet.">
        <title>Comparative genome structure, secondary metabolite, and effector coding capacity across Cochliobolus pathogens.</title>
        <authorList>
            <person name="Condon B.J."/>
            <person name="Leng Y."/>
            <person name="Wu D."/>
            <person name="Bushley K.E."/>
            <person name="Ohm R.A."/>
            <person name="Otillar R."/>
            <person name="Martin J."/>
            <person name="Schackwitz W."/>
            <person name="Grimwood J."/>
            <person name="MohdZainudin N."/>
            <person name="Xue C."/>
            <person name="Wang R."/>
            <person name="Manning V.A."/>
            <person name="Dhillon B."/>
            <person name="Tu Z.J."/>
            <person name="Steffenson B.J."/>
            <person name="Salamov A."/>
            <person name="Sun H."/>
            <person name="Lowry S."/>
            <person name="LaButti K."/>
            <person name="Han J."/>
            <person name="Copeland A."/>
            <person name="Lindquist E."/>
            <person name="Barry K."/>
            <person name="Schmutz J."/>
            <person name="Baker S.E."/>
            <person name="Ciuffetti L.M."/>
            <person name="Grigoriev I.V."/>
            <person name="Zhong S."/>
            <person name="Turgeon B.G."/>
        </authorList>
    </citation>
    <scope>NUCLEOTIDE SEQUENCE [LARGE SCALE GENOMIC DNA]</scope>
    <source>
        <strain evidence="2">28A</strain>
    </source>
</reference>
<dbReference type="GeneID" id="19405401"/>
<dbReference type="PANTHER" id="PTHR11183">
    <property type="entry name" value="GLYCOGENIN SUBFAMILY MEMBER"/>
    <property type="match status" value="1"/>
</dbReference>
<dbReference type="eggNOG" id="KOG1950">
    <property type="taxonomic scope" value="Eukaryota"/>
</dbReference>
<accession>R0K109</accession>
<dbReference type="Proteomes" id="UP000016935">
    <property type="component" value="Unassembled WGS sequence"/>
</dbReference>
<dbReference type="Gene3D" id="3.90.550.10">
    <property type="entry name" value="Spore Coat Polysaccharide Biosynthesis Protein SpsA, Chain A"/>
    <property type="match status" value="1"/>
</dbReference>
<protein>
    <submittedName>
        <fullName evidence="1">Glycosyltransferase family 8 protein</fullName>
    </submittedName>
</protein>
<dbReference type="GO" id="GO:0016740">
    <property type="term" value="F:transferase activity"/>
    <property type="evidence" value="ECO:0007669"/>
    <property type="project" value="UniProtKB-KW"/>
</dbReference>
<dbReference type="HOGENOM" id="CLU_051232_0_0_1"/>
<dbReference type="InterPro" id="IPR029044">
    <property type="entry name" value="Nucleotide-diphossugar_trans"/>
</dbReference>
<dbReference type="STRING" id="671987.R0K109"/>
<evidence type="ECO:0000313" key="2">
    <source>
        <dbReference type="Proteomes" id="UP000016935"/>
    </source>
</evidence>
<dbReference type="AlphaFoldDB" id="R0K109"/>
<gene>
    <name evidence="1" type="ORF">SETTUDRAFT_75795</name>
</gene>
<sequence length="318" mass="36757">QTVIEAEYSFQKDLDLLLPLPALQRFSDYKPHNYVADSSTPKYAYATFLATRNPSLKDPYFLAIHSLIHRLLWSPKSRTQKHPFIVFVADFVTPEQRALLSGAGALIRELAPIPWTPNVAGVQARWKDLFAKLNMWRETEFSRILFLDADAFPLQNMDAMFDLPPLSQCIPENLHLDDFLTDGPVCEPYVFAGIPQDPFSADNPNLNVGAMVFSPSQRMHARLLQNYPKTDKYDCLMAEQAFLNWQFGPRSAFPATRLDRTWGGFFPQEDEQAKLKVVHEKIWVADKGWMKDEWEQGWRDMIVFYESLEFVSERERDG</sequence>
<dbReference type="OrthoDB" id="2014201at2759"/>
<feature type="non-terminal residue" evidence="1">
    <location>
        <position position="1"/>
    </location>
</feature>
<dbReference type="InterPro" id="IPR050587">
    <property type="entry name" value="GNT1/Glycosyltrans_8"/>
</dbReference>
<dbReference type="RefSeq" id="XP_008028894.1">
    <property type="nucleotide sequence ID" value="XM_008030703.1"/>
</dbReference>
<organism evidence="1 2">
    <name type="scientific">Exserohilum turcicum (strain 28A)</name>
    <name type="common">Northern leaf blight fungus</name>
    <name type="synonym">Setosphaeria turcica</name>
    <dbReference type="NCBI Taxonomy" id="671987"/>
    <lineage>
        <taxon>Eukaryota</taxon>
        <taxon>Fungi</taxon>
        <taxon>Dikarya</taxon>
        <taxon>Ascomycota</taxon>
        <taxon>Pezizomycotina</taxon>
        <taxon>Dothideomycetes</taxon>
        <taxon>Pleosporomycetidae</taxon>
        <taxon>Pleosporales</taxon>
        <taxon>Pleosporineae</taxon>
        <taxon>Pleosporaceae</taxon>
        <taxon>Exserohilum</taxon>
    </lineage>
</organism>
<keyword evidence="1" id="KW-0808">Transferase</keyword>
<keyword evidence="2" id="KW-1185">Reference proteome</keyword>
<dbReference type="SUPFAM" id="SSF53448">
    <property type="entry name" value="Nucleotide-diphospho-sugar transferases"/>
    <property type="match status" value="1"/>
</dbReference>
<proteinExistence type="predicted"/>
<name>R0K109_EXST2</name>
<dbReference type="EMBL" id="KB908833">
    <property type="protein sequence ID" value="EOA83369.1"/>
    <property type="molecule type" value="Genomic_DNA"/>
</dbReference>
<feature type="non-terminal residue" evidence="1">
    <location>
        <position position="318"/>
    </location>
</feature>
<reference evidence="1 2" key="1">
    <citation type="journal article" date="2012" name="PLoS Pathog.">
        <title>Diverse lifestyles and strategies of plant pathogenesis encoded in the genomes of eighteen Dothideomycetes fungi.</title>
        <authorList>
            <person name="Ohm R.A."/>
            <person name="Feau N."/>
            <person name="Henrissat B."/>
            <person name="Schoch C.L."/>
            <person name="Horwitz B.A."/>
            <person name="Barry K.W."/>
            <person name="Condon B.J."/>
            <person name="Copeland A.C."/>
            <person name="Dhillon B."/>
            <person name="Glaser F."/>
            <person name="Hesse C.N."/>
            <person name="Kosti I."/>
            <person name="LaButti K."/>
            <person name="Lindquist E.A."/>
            <person name="Lucas S."/>
            <person name="Salamov A.A."/>
            <person name="Bradshaw R.E."/>
            <person name="Ciuffetti L."/>
            <person name="Hamelin R.C."/>
            <person name="Kema G.H.J."/>
            <person name="Lawrence C."/>
            <person name="Scott J.A."/>
            <person name="Spatafora J.W."/>
            <person name="Turgeon B.G."/>
            <person name="de Wit P.J.G.M."/>
            <person name="Zhong S."/>
            <person name="Goodwin S.B."/>
            <person name="Grigoriev I.V."/>
        </authorList>
    </citation>
    <scope>NUCLEOTIDE SEQUENCE [LARGE SCALE GENOMIC DNA]</scope>
    <source>
        <strain evidence="2">28A</strain>
    </source>
</reference>